<comment type="caution">
    <text evidence="1">The sequence shown here is derived from an EMBL/GenBank/DDBJ whole genome shotgun (WGS) entry which is preliminary data.</text>
</comment>
<keyword evidence="2" id="KW-1185">Reference proteome</keyword>
<dbReference type="EMBL" id="MU003505">
    <property type="protein sequence ID" value="KAF2471416.1"/>
    <property type="molecule type" value="Genomic_DNA"/>
</dbReference>
<proteinExistence type="predicted"/>
<dbReference type="Proteomes" id="UP000799755">
    <property type="component" value="Unassembled WGS sequence"/>
</dbReference>
<sequence>MMCETTLTSRTSLICLGCCRRLLSPKSHLGNSCFCAHCVPQGLSTRVSSFLC</sequence>
<evidence type="ECO:0000313" key="1">
    <source>
        <dbReference type="EMBL" id="KAF2471416.1"/>
    </source>
</evidence>
<gene>
    <name evidence="1" type="ORF">BDR25DRAFT_27131</name>
</gene>
<organism evidence="1 2">
    <name type="scientific">Lindgomyces ingoldianus</name>
    <dbReference type="NCBI Taxonomy" id="673940"/>
    <lineage>
        <taxon>Eukaryota</taxon>
        <taxon>Fungi</taxon>
        <taxon>Dikarya</taxon>
        <taxon>Ascomycota</taxon>
        <taxon>Pezizomycotina</taxon>
        <taxon>Dothideomycetes</taxon>
        <taxon>Pleosporomycetidae</taxon>
        <taxon>Pleosporales</taxon>
        <taxon>Lindgomycetaceae</taxon>
        <taxon>Lindgomyces</taxon>
    </lineage>
</organism>
<name>A0ACB6QX07_9PLEO</name>
<protein>
    <submittedName>
        <fullName evidence="1">Uncharacterized protein</fullName>
    </submittedName>
</protein>
<reference evidence="1" key="1">
    <citation type="journal article" date="2020" name="Stud. Mycol.">
        <title>101 Dothideomycetes genomes: a test case for predicting lifestyles and emergence of pathogens.</title>
        <authorList>
            <person name="Haridas S."/>
            <person name="Albert R."/>
            <person name="Binder M."/>
            <person name="Bloem J."/>
            <person name="Labutti K."/>
            <person name="Salamov A."/>
            <person name="Andreopoulos B."/>
            <person name="Baker S."/>
            <person name="Barry K."/>
            <person name="Bills G."/>
            <person name="Bluhm B."/>
            <person name="Cannon C."/>
            <person name="Castanera R."/>
            <person name="Culley D."/>
            <person name="Daum C."/>
            <person name="Ezra D."/>
            <person name="Gonzalez J."/>
            <person name="Henrissat B."/>
            <person name="Kuo A."/>
            <person name="Liang C."/>
            <person name="Lipzen A."/>
            <person name="Lutzoni F."/>
            <person name="Magnuson J."/>
            <person name="Mondo S."/>
            <person name="Nolan M."/>
            <person name="Ohm R."/>
            <person name="Pangilinan J."/>
            <person name="Park H.-J."/>
            <person name="Ramirez L."/>
            <person name="Alfaro M."/>
            <person name="Sun H."/>
            <person name="Tritt A."/>
            <person name="Yoshinaga Y."/>
            <person name="Zwiers L.-H."/>
            <person name="Turgeon B."/>
            <person name="Goodwin S."/>
            <person name="Spatafora J."/>
            <person name="Crous P."/>
            <person name="Grigoriev I."/>
        </authorList>
    </citation>
    <scope>NUCLEOTIDE SEQUENCE</scope>
    <source>
        <strain evidence="1">ATCC 200398</strain>
    </source>
</reference>
<accession>A0ACB6QX07</accession>
<evidence type="ECO:0000313" key="2">
    <source>
        <dbReference type="Proteomes" id="UP000799755"/>
    </source>
</evidence>